<reference evidence="1 2" key="1">
    <citation type="submission" date="2019-04" db="EMBL/GenBank/DDBJ databases">
        <title>Genome analysis of Streptococcus suis strain WUSS330.</title>
        <authorList>
            <person name="Chen H."/>
            <person name="Gao X."/>
            <person name="Wu Z."/>
        </authorList>
    </citation>
    <scope>NUCLEOTIDE SEQUENCE [LARGE SCALE GENOMIC DNA]</scope>
    <source>
        <strain evidence="1 2">WUSS330</strain>
    </source>
</reference>
<dbReference type="Proteomes" id="UP000305785">
    <property type="component" value="Unassembled WGS sequence"/>
</dbReference>
<proteinExistence type="predicted"/>
<gene>
    <name evidence="1" type="ORF">FAJ36_08365</name>
</gene>
<comment type="caution">
    <text evidence="1">The sequence shown here is derived from an EMBL/GenBank/DDBJ whole genome shotgun (WGS) entry which is preliminary data.</text>
</comment>
<evidence type="ECO:0000313" key="2">
    <source>
        <dbReference type="Proteomes" id="UP000305785"/>
    </source>
</evidence>
<dbReference type="RefSeq" id="WP_136671748.1">
    <property type="nucleotide sequence ID" value="NZ_CP185356.1"/>
</dbReference>
<name>A0A4T2GXS3_STRSU</name>
<protein>
    <submittedName>
        <fullName evidence="1">Uncharacterized protein</fullName>
    </submittedName>
</protein>
<evidence type="ECO:0000313" key="1">
    <source>
        <dbReference type="EMBL" id="TII04396.1"/>
    </source>
</evidence>
<organism evidence="1 2">
    <name type="scientific">Streptococcus suis</name>
    <dbReference type="NCBI Taxonomy" id="1307"/>
    <lineage>
        <taxon>Bacteria</taxon>
        <taxon>Bacillati</taxon>
        <taxon>Bacillota</taxon>
        <taxon>Bacilli</taxon>
        <taxon>Lactobacillales</taxon>
        <taxon>Streptococcaceae</taxon>
        <taxon>Streptococcus</taxon>
    </lineage>
</organism>
<dbReference type="AlphaFoldDB" id="A0A4T2GXS3"/>
<accession>A0A4T2GXS3</accession>
<sequence length="218" mass="25496">MFLTEFELVDSFIKFSKKNKKFYIRELPTNFGRPDIIELSINTSLLEKRLLNSNIPHIQRVDTYILSYLKGKSYVKKETVLRNLNLELPILNSSLSRLMNRDMIDIDGNLIKLKSINDLLFISSLSVYEAKLTNWKYVIEQAERHLWFSNQSFILLPELSEDIQQKAKELAHRRGVGVAVTSNHKIIFKTKNRKNKLINTPLLWEINEGIVDGKFKIE</sequence>
<dbReference type="EMBL" id="SSXN01000012">
    <property type="protein sequence ID" value="TII04396.1"/>
    <property type="molecule type" value="Genomic_DNA"/>
</dbReference>